<dbReference type="NCBIfam" id="TIGR00562">
    <property type="entry name" value="proto_IX_ox"/>
    <property type="match status" value="1"/>
</dbReference>
<evidence type="ECO:0000256" key="11">
    <source>
        <dbReference type="RuleBase" id="RU367069"/>
    </source>
</evidence>
<dbReference type="Gene3D" id="3.50.50.60">
    <property type="entry name" value="FAD/NAD(P)-binding domain"/>
    <property type="match status" value="1"/>
</dbReference>
<evidence type="ECO:0000256" key="1">
    <source>
        <dbReference type="ARBA" id="ARBA00002600"/>
    </source>
</evidence>
<dbReference type="Pfam" id="PF01593">
    <property type="entry name" value="Amino_oxidase"/>
    <property type="match status" value="1"/>
</dbReference>
<dbReference type="GO" id="GO:0004729">
    <property type="term" value="F:oxygen-dependent protoporphyrinogen oxidase activity"/>
    <property type="evidence" value="ECO:0007669"/>
    <property type="project" value="UniProtKB-UniRule"/>
</dbReference>
<evidence type="ECO:0000256" key="6">
    <source>
        <dbReference type="ARBA" id="ARBA00022827"/>
    </source>
</evidence>
<evidence type="ECO:0000256" key="5">
    <source>
        <dbReference type="ARBA" id="ARBA00022630"/>
    </source>
</evidence>
<reference evidence="13 14" key="1">
    <citation type="submission" date="2020-01" db="EMBL/GenBank/DDBJ databases">
        <title>Identification and distribution of gene clusters putatively required for synthesis of sphingolipid metabolism inhibitors in phylogenetically diverse species of the filamentous fungus Fusarium.</title>
        <authorList>
            <person name="Kim H.-S."/>
            <person name="Busman M."/>
            <person name="Brown D.W."/>
            <person name="Divon H."/>
            <person name="Uhlig S."/>
            <person name="Proctor R.H."/>
        </authorList>
    </citation>
    <scope>NUCLEOTIDE SEQUENCE [LARGE SCALE GENOMIC DNA]</scope>
    <source>
        <strain evidence="13 14">NRRL 20459</strain>
    </source>
</reference>
<dbReference type="PANTHER" id="PTHR42923">
    <property type="entry name" value="PROTOPORPHYRINOGEN OXIDASE"/>
    <property type="match status" value="1"/>
</dbReference>
<evidence type="ECO:0000313" key="13">
    <source>
        <dbReference type="EMBL" id="KAF4464992.1"/>
    </source>
</evidence>
<keyword evidence="9 11" id="KW-0627">Porphyrin biosynthesis</keyword>
<evidence type="ECO:0000256" key="2">
    <source>
        <dbReference type="ARBA" id="ARBA00005073"/>
    </source>
</evidence>
<dbReference type="AlphaFoldDB" id="A0A8H4L8S4"/>
<dbReference type="InterPro" id="IPR004572">
    <property type="entry name" value="Protoporphyrinogen_oxidase"/>
</dbReference>
<dbReference type="UniPathway" id="UPA00251">
    <property type="reaction ID" value="UER00324"/>
</dbReference>
<dbReference type="GO" id="GO:0006782">
    <property type="term" value="P:protoporphyrinogen IX biosynthetic process"/>
    <property type="evidence" value="ECO:0007669"/>
    <property type="project" value="UniProtKB-UniRule"/>
</dbReference>
<comment type="cofactor">
    <cofactor evidence="11">
        <name>FAD</name>
        <dbReference type="ChEBI" id="CHEBI:57692"/>
    </cofactor>
    <text evidence="11">Binds 1 FAD per subunit.</text>
</comment>
<accession>A0A8H4L8S4</accession>
<dbReference type="GO" id="GO:0005743">
    <property type="term" value="C:mitochondrial inner membrane"/>
    <property type="evidence" value="ECO:0007669"/>
    <property type="project" value="UniProtKB-SubCell"/>
</dbReference>
<keyword evidence="7 11" id="KW-0560">Oxidoreductase</keyword>
<protein>
    <recommendedName>
        <fullName evidence="4 11">Protoporphyrinogen oxidase</fullName>
        <ecNumber evidence="4 11">1.3.3.4</ecNumber>
    </recommendedName>
</protein>
<dbReference type="Proteomes" id="UP000554235">
    <property type="component" value="Unassembled WGS sequence"/>
</dbReference>
<comment type="similarity">
    <text evidence="3 11">Belongs to the protoporphyrinogen/coproporphyrinogen oxidase family. Protoporphyrinogen oxidase subfamily.</text>
</comment>
<keyword evidence="8 11" id="KW-0350">Heme biosynthesis</keyword>
<dbReference type="OrthoDB" id="438553at2759"/>
<organism evidence="13 14">
    <name type="scientific">Fusarium albosuccineum</name>
    <dbReference type="NCBI Taxonomy" id="1237068"/>
    <lineage>
        <taxon>Eukaryota</taxon>
        <taxon>Fungi</taxon>
        <taxon>Dikarya</taxon>
        <taxon>Ascomycota</taxon>
        <taxon>Pezizomycotina</taxon>
        <taxon>Sordariomycetes</taxon>
        <taxon>Hypocreomycetidae</taxon>
        <taxon>Hypocreales</taxon>
        <taxon>Nectriaceae</taxon>
        <taxon>Fusarium</taxon>
        <taxon>Fusarium decemcellulare species complex</taxon>
    </lineage>
</organism>
<comment type="catalytic activity">
    <reaction evidence="10 11">
        <text>protoporphyrinogen IX + 3 O2 = protoporphyrin IX + 3 H2O2</text>
        <dbReference type="Rhea" id="RHEA:25576"/>
        <dbReference type="ChEBI" id="CHEBI:15379"/>
        <dbReference type="ChEBI" id="CHEBI:16240"/>
        <dbReference type="ChEBI" id="CHEBI:57306"/>
        <dbReference type="ChEBI" id="CHEBI:57307"/>
        <dbReference type="EC" id="1.3.3.4"/>
    </reaction>
</comment>
<comment type="function">
    <text evidence="1 11">Catalyzes the 6-electron oxidation of protoporphyrinogen-IX to form protoporphyrin-IX.</text>
</comment>
<dbReference type="InterPro" id="IPR036188">
    <property type="entry name" value="FAD/NAD-bd_sf"/>
</dbReference>
<dbReference type="InterPro" id="IPR050464">
    <property type="entry name" value="Zeta_carotene_desat/Oxidored"/>
</dbReference>
<keyword evidence="14" id="KW-1185">Reference proteome</keyword>
<keyword evidence="6 11" id="KW-0274">FAD</keyword>
<gene>
    <name evidence="13" type="ORF">FALBO_8163</name>
</gene>
<evidence type="ECO:0000256" key="7">
    <source>
        <dbReference type="ARBA" id="ARBA00023002"/>
    </source>
</evidence>
<keyword evidence="5 11" id="KW-0285">Flavoprotein</keyword>
<dbReference type="InterPro" id="IPR002937">
    <property type="entry name" value="Amino_oxidase"/>
</dbReference>
<dbReference type="SUPFAM" id="SSF51905">
    <property type="entry name" value="FAD/NAD(P)-binding domain"/>
    <property type="match status" value="1"/>
</dbReference>
<comment type="pathway">
    <text evidence="2 11">Porphyrin-containing compound metabolism; protoporphyrin-IX biosynthesis; protoporphyrin-IX from protoporphyrinogen-IX: step 1/1.</text>
</comment>
<dbReference type="EMBL" id="JAADYS010001112">
    <property type="protein sequence ID" value="KAF4464992.1"/>
    <property type="molecule type" value="Genomic_DNA"/>
</dbReference>
<feature type="domain" description="Amine oxidase" evidence="12">
    <location>
        <begin position="97"/>
        <end position="534"/>
    </location>
</feature>
<name>A0A8H4L8S4_9HYPO</name>
<dbReference type="PANTHER" id="PTHR42923:SF3">
    <property type="entry name" value="PROTOPORPHYRINOGEN OXIDASE"/>
    <property type="match status" value="1"/>
</dbReference>
<evidence type="ECO:0000259" key="12">
    <source>
        <dbReference type="Pfam" id="PF01593"/>
    </source>
</evidence>
<evidence type="ECO:0000256" key="3">
    <source>
        <dbReference type="ARBA" id="ARBA00010551"/>
    </source>
</evidence>
<comment type="subcellular location">
    <subcellularLocation>
        <location evidence="11">Mitochondrion inner membrane</location>
    </subcellularLocation>
</comment>
<evidence type="ECO:0000256" key="9">
    <source>
        <dbReference type="ARBA" id="ARBA00023244"/>
    </source>
</evidence>
<sequence>MSCRRPESAAVALLSSAAASSTARIASRRLNGCCCSWRRNLSTPSLAAARLATTTRQRRPALARSSYSYNHLQSLNGRRTVVTEAKDASIAVLGGGLTGLTTAYYLAKKLPSTTKITLYESSDRLGGWIRTDRVPVDVGGKQGIVSFERGARSLTSLAQNTFRYDDLVLYDLVLDLGLNPVSPGAKPRYIYYPDHLVSLPPFFSTLDLFREPLFLQTIGAGIVLGINSLRRSHQAPLEDESVSDWLYSITNSRKGVGTLASAMMHGIYGGDIDKLSARCVLDRIYWGWYLPDPGLGRRAMPMLEQDILESLGKDEQIQKMTSMPKGALLDFGESGMEALPQALGAALRDQPNVTIKTSERVRRLSYDQTNKRVKITGSKSRELPQSFDKVISTLSGQDLARLTQDKLPSLAAMRSASIMTVNLWFPQENLKPPGFGYLIPNTVDPELNPEHALGVFFDSDVQTRSKDEPAGTKLFVLMGGHYYDRPGVTPPTEEEAIVQARNVLERHLGIPRDAPCHAVSRLAKECIPQHDVGHHERLVSARRELNENFGGRLAVAGGSFNRIGAVASLRSGYDIATETQSGLDATGLGFLEHLGKFAVVPVNRIPVRSFSNLEHKVLEE</sequence>
<evidence type="ECO:0000256" key="8">
    <source>
        <dbReference type="ARBA" id="ARBA00023133"/>
    </source>
</evidence>
<comment type="caution">
    <text evidence="13">The sequence shown here is derived from an EMBL/GenBank/DDBJ whole genome shotgun (WGS) entry which is preliminary data.</text>
</comment>
<dbReference type="SUPFAM" id="SSF54373">
    <property type="entry name" value="FAD-linked reductases, C-terminal domain"/>
    <property type="match status" value="1"/>
</dbReference>
<evidence type="ECO:0000256" key="4">
    <source>
        <dbReference type="ARBA" id="ARBA00012867"/>
    </source>
</evidence>
<proteinExistence type="inferred from homology"/>
<evidence type="ECO:0000256" key="10">
    <source>
        <dbReference type="ARBA" id="ARBA00047554"/>
    </source>
</evidence>
<dbReference type="EC" id="1.3.3.4" evidence="4 11"/>
<evidence type="ECO:0000313" key="14">
    <source>
        <dbReference type="Proteomes" id="UP000554235"/>
    </source>
</evidence>